<gene>
    <name evidence="1" type="ORF">K6L26_12260</name>
</gene>
<evidence type="ECO:0000313" key="1">
    <source>
        <dbReference type="EMBL" id="QZH68324.1"/>
    </source>
</evidence>
<dbReference type="Proteomes" id="UP000825598">
    <property type="component" value="Chromosome"/>
</dbReference>
<keyword evidence="2" id="KW-1185">Reference proteome</keyword>
<protein>
    <submittedName>
        <fullName evidence="1">Uncharacterized protein</fullName>
    </submittedName>
</protein>
<name>A0ACD1FMQ1_MYCFR</name>
<sequence length="101" mass="11276">MGMQGIGYCGQPVAEPFRQVDPPMPVLVDLCALFPRQPHPPQGRYNPRGLQMSSVVEGQLTWWGVGEQGGWWGLVSYPIRHGSAQGTVTHWIPAWLLRKRA</sequence>
<reference evidence="1" key="1">
    <citation type="submission" date="2021-07" db="EMBL/GenBank/DDBJ databases">
        <title>Complete Genome Sequences of Mycobacterium farcinogenes Isolated from Clinical Specimens from Patients in Thailand.</title>
        <authorList>
            <person name="Sodsai P."/>
        </authorList>
    </citation>
    <scope>NUCLEOTIDE SEQUENCE</scope>
    <source>
        <strain evidence="1">BKK/CU-MFGFA-001</strain>
    </source>
</reference>
<organism evidence="1 2">
    <name type="scientific">Mycolicibacterium farcinogenes</name>
    <name type="common">Mycobacterium farcinogenes</name>
    <dbReference type="NCBI Taxonomy" id="1802"/>
    <lineage>
        <taxon>Bacteria</taxon>
        <taxon>Bacillati</taxon>
        <taxon>Actinomycetota</taxon>
        <taxon>Actinomycetes</taxon>
        <taxon>Mycobacteriales</taxon>
        <taxon>Mycobacteriaceae</taxon>
        <taxon>Mycolicibacterium</taxon>
    </lineage>
</organism>
<dbReference type="EMBL" id="CP081673">
    <property type="protein sequence ID" value="QZH68324.1"/>
    <property type="molecule type" value="Genomic_DNA"/>
</dbReference>
<proteinExistence type="predicted"/>
<accession>A0ACD1FMQ1</accession>
<evidence type="ECO:0000313" key="2">
    <source>
        <dbReference type="Proteomes" id="UP000825598"/>
    </source>
</evidence>